<evidence type="ECO:0000256" key="2">
    <source>
        <dbReference type="ARBA" id="ARBA00023295"/>
    </source>
</evidence>
<comment type="caution">
    <text evidence="6">The sequence shown here is derived from an EMBL/GenBank/DDBJ whole genome shotgun (WGS) entry which is preliminary data.</text>
</comment>
<feature type="transmembrane region" description="Helical" evidence="4">
    <location>
        <begin position="237"/>
        <end position="260"/>
    </location>
</feature>
<protein>
    <recommendedName>
        <fullName evidence="5">Glycoside hydrolase family 5 domain-containing protein</fullName>
    </recommendedName>
</protein>
<evidence type="ECO:0000259" key="5">
    <source>
        <dbReference type="Pfam" id="PF00150"/>
    </source>
</evidence>
<keyword evidence="2" id="KW-0326">Glycosidase</keyword>
<name>A0A8J3JXL1_9ACTN</name>
<evidence type="ECO:0000313" key="7">
    <source>
        <dbReference type="Proteomes" id="UP000619293"/>
    </source>
</evidence>
<feature type="transmembrane region" description="Helical" evidence="4">
    <location>
        <begin position="310"/>
        <end position="337"/>
    </location>
</feature>
<organism evidence="6 7">
    <name type="scientific">Catellatospora chokoriensis</name>
    <dbReference type="NCBI Taxonomy" id="310353"/>
    <lineage>
        <taxon>Bacteria</taxon>
        <taxon>Bacillati</taxon>
        <taxon>Actinomycetota</taxon>
        <taxon>Actinomycetes</taxon>
        <taxon>Micromonosporales</taxon>
        <taxon>Micromonosporaceae</taxon>
        <taxon>Catellatospora</taxon>
    </lineage>
</organism>
<feature type="transmembrane region" description="Helical" evidence="4">
    <location>
        <begin position="193"/>
        <end position="217"/>
    </location>
</feature>
<feature type="transmembrane region" description="Helical" evidence="4">
    <location>
        <begin position="132"/>
        <end position="158"/>
    </location>
</feature>
<evidence type="ECO:0000256" key="3">
    <source>
        <dbReference type="SAM" id="MobiDB-lite"/>
    </source>
</evidence>
<dbReference type="GO" id="GO:0004553">
    <property type="term" value="F:hydrolase activity, hydrolyzing O-glycosyl compounds"/>
    <property type="evidence" value="ECO:0007669"/>
    <property type="project" value="InterPro"/>
</dbReference>
<feature type="region of interest" description="Disordered" evidence="3">
    <location>
        <begin position="165"/>
        <end position="187"/>
    </location>
</feature>
<feature type="domain" description="Glycoside hydrolase family 5" evidence="5">
    <location>
        <begin position="445"/>
        <end position="747"/>
    </location>
</feature>
<dbReference type="SUPFAM" id="SSF51445">
    <property type="entry name" value="(Trans)glycosidases"/>
    <property type="match status" value="1"/>
</dbReference>
<evidence type="ECO:0000313" key="6">
    <source>
        <dbReference type="EMBL" id="GIF93017.1"/>
    </source>
</evidence>
<accession>A0A8J3JXL1</accession>
<dbReference type="InterPro" id="IPR017853">
    <property type="entry name" value="GH"/>
</dbReference>
<dbReference type="InterPro" id="IPR052066">
    <property type="entry name" value="Glycosphingolipid_Hydrolases"/>
</dbReference>
<feature type="transmembrane region" description="Helical" evidence="4">
    <location>
        <begin position="92"/>
        <end position="120"/>
    </location>
</feature>
<reference evidence="6 7" key="1">
    <citation type="submission" date="2021-01" db="EMBL/GenBank/DDBJ databases">
        <title>Whole genome shotgun sequence of Catellatospora chokoriensis NBRC 107358.</title>
        <authorList>
            <person name="Komaki H."/>
            <person name="Tamura T."/>
        </authorList>
    </citation>
    <scope>NUCLEOTIDE SEQUENCE [LARGE SCALE GENOMIC DNA]</scope>
    <source>
        <strain evidence="6 7">NBRC 107358</strain>
    </source>
</reference>
<dbReference type="InterPro" id="IPR001547">
    <property type="entry name" value="Glyco_hydro_5"/>
</dbReference>
<proteinExistence type="predicted"/>
<feature type="transmembrane region" description="Helical" evidence="4">
    <location>
        <begin position="272"/>
        <end position="298"/>
    </location>
</feature>
<dbReference type="PANTHER" id="PTHR31308:SF3">
    <property type="entry name" value="ENDOGLYCOCERAMIDASE"/>
    <property type="match status" value="1"/>
</dbReference>
<dbReference type="PANTHER" id="PTHR31308">
    <property type="match status" value="1"/>
</dbReference>
<keyword evidence="7" id="KW-1185">Reference proteome</keyword>
<keyword evidence="1" id="KW-0378">Hydrolase</keyword>
<dbReference type="GO" id="GO:0000272">
    <property type="term" value="P:polysaccharide catabolic process"/>
    <property type="evidence" value="ECO:0007669"/>
    <property type="project" value="InterPro"/>
</dbReference>
<keyword evidence="4" id="KW-1133">Transmembrane helix</keyword>
<feature type="transmembrane region" description="Helical" evidence="4">
    <location>
        <begin position="56"/>
        <end position="80"/>
    </location>
</feature>
<feature type="transmembrane region" description="Helical" evidence="4">
    <location>
        <begin position="358"/>
        <end position="380"/>
    </location>
</feature>
<gene>
    <name evidence="6" type="ORF">Cch02nite_64610</name>
</gene>
<dbReference type="Pfam" id="PF00150">
    <property type="entry name" value="Cellulase"/>
    <property type="match status" value="1"/>
</dbReference>
<keyword evidence="4" id="KW-0472">Membrane</keyword>
<dbReference type="AlphaFoldDB" id="A0A8J3JXL1"/>
<dbReference type="EMBL" id="BONG01000054">
    <property type="protein sequence ID" value="GIF93017.1"/>
    <property type="molecule type" value="Genomic_DNA"/>
</dbReference>
<dbReference type="Gene3D" id="3.20.20.80">
    <property type="entry name" value="Glycosidases"/>
    <property type="match status" value="1"/>
</dbReference>
<sequence>MPTTRRSRLRSPAGRPAAAAVLALVLIVAAGAAWDPSGLLAPVGGRGLPLLGAGGVYRWAPLLVGLPTMLLAAAVPVLAIGGGRTQRARWRVFLVTWTAVVGAVALAAAVTGFVSALPLIGPHLSVGSAFRFAFATSGFAAMKFLLVGPLAATAAALAHGRRPMAASSDERDTAGRDPQPDTVAPAADRPASAVGVCVAVMFVVVTLAAATFGASWWRGGPVGYAFTGLLPAPSAAAGPVGYLCGVVLFLGVFGAAVRALQRRIVRHTSSGVAVTVWLASTVAGLGIGVVSAVAAALASTGLRDAGPDSWWIGASLLGVGTGIGYGIAVGLIGAIAAAVAWRWRPARVTARLAGSRRWAVGAPVVVLLAAVPLVIGSSAAPGPRPVAPVPASAGLQRLHLLPAATEDGLPTIGDVTGRQVILRGVNVNQLIDYHLRDPAVAATEPLTDADFAQVAAMGFNVVRLGMSWSRLEPRRGEFDRAYLQQISTAVASAKAHGVYVVLDMHQDAWGNALARPGEQCGGGTSPTTGWDGAPAWATITDRTLHCQFLARDLAPAVATAFGNFYTDRDGIQTELVRAWAYVARAFANEPAVAGYDLLNEPGIGANPPISSGLLLGRYYDAAITAIRDAERAGQGFAHLVFFEPSVLWSGLAFDVAPPPGFTDDRQLVFAPHPYSESITMDQSFGLTIASIERNLTVSARAAASYGAAYWPGEWGWFGDPAVDGASVTRFGAAQDRLGIGGAFWVWKQGCGSPETGADAATSGNLARIDCVTGAAIPPPTGFTQPLTRAYPRAFPGRLDRLEASAGDGGLTFGATVDTDGADCELDIWVPGEAQPQLATRGVGDAASVKVPGGWRVTGCARGAYTVTVTR</sequence>
<evidence type="ECO:0000256" key="1">
    <source>
        <dbReference type="ARBA" id="ARBA00022801"/>
    </source>
</evidence>
<feature type="compositionally biased region" description="Basic and acidic residues" evidence="3">
    <location>
        <begin position="168"/>
        <end position="179"/>
    </location>
</feature>
<keyword evidence="4" id="KW-0812">Transmembrane</keyword>
<dbReference type="Proteomes" id="UP000619293">
    <property type="component" value="Unassembled WGS sequence"/>
</dbReference>
<evidence type="ECO:0000256" key="4">
    <source>
        <dbReference type="SAM" id="Phobius"/>
    </source>
</evidence>